<accession>A0A8S5TFX9</accession>
<protein>
    <submittedName>
        <fullName evidence="1">Uncharacterized protein</fullName>
    </submittedName>
</protein>
<sequence length="99" mass="11477">MKINIGTNTDNLDKSIKQYREDGNRNPYIYANKNTLNVLKRLRLKELNNKTFKINADVIMGVMGVCIEDYEKDMLYLGSIYGCKMVCDNTLKYGEIELK</sequence>
<proteinExistence type="predicted"/>
<evidence type="ECO:0000313" key="1">
    <source>
        <dbReference type="EMBL" id="DAF61674.1"/>
    </source>
</evidence>
<name>A0A8S5TFX9_9CAUD</name>
<organism evidence="1">
    <name type="scientific">Siphoviridae sp. ct1IF5</name>
    <dbReference type="NCBI Taxonomy" id="2827765"/>
    <lineage>
        <taxon>Viruses</taxon>
        <taxon>Duplodnaviria</taxon>
        <taxon>Heunggongvirae</taxon>
        <taxon>Uroviricota</taxon>
        <taxon>Caudoviricetes</taxon>
    </lineage>
</organism>
<reference evidence="1" key="1">
    <citation type="journal article" date="2021" name="Proc. Natl. Acad. Sci. U.S.A.">
        <title>A Catalog of Tens of Thousands of Viruses from Human Metagenomes Reveals Hidden Associations with Chronic Diseases.</title>
        <authorList>
            <person name="Tisza M.J."/>
            <person name="Buck C.B."/>
        </authorList>
    </citation>
    <scope>NUCLEOTIDE SEQUENCE</scope>
    <source>
        <strain evidence="1">Ct1IF5</strain>
    </source>
</reference>
<dbReference type="EMBL" id="BK032815">
    <property type="protein sequence ID" value="DAF61674.1"/>
    <property type="molecule type" value="Genomic_DNA"/>
</dbReference>